<sequence>MNAPNDLQVSAAEGYNWSPQQDSTGPSSPTLNNHVHSHPVKIGGGQTPRAPVVPMRTPASIAATSQYIPPNDLSSPGLASTVRTADAGYRSRREPTPLGAALRATVRAEAPDIEQTTGSSNGIAGNDESIQGWF</sequence>
<dbReference type="EMBL" id="JAAQHG020000047">
    <property type="protein sequence ID" value="KAL1582621.1"/>
    <property type="molecule type" value="Genomic_DNA"/>
</dbReference>
<proteinExistence type="predicted"/>
<reference evidence="2 3" key="1">
    <citation type="journal article" date="2020" name="Microbiol. Resour. Announc.">
        <title>Draft Genome Sequence of a Cladosporium Species Isolated from the Mesophotic Ascidian Didemnum maculosum.</title>
        <authorList>
            <person name="Gioti A."/>
            <person name="Siaperas R."/>
            <person name="Nikolaivits E."/>
            <person name="Le Goff G."/>
            <person name="Ouazzani J."/>
            <person name="Kotoulas G."/>
            <person name="Topakas E."/>
        </authorList>
    </citation>
    <scope>NUCLEOTIDE SEQUENCE [LARGE SCALE GENOMIC DNA]</scope>
    <source>
        <strain evidence="2 3">TM138-S3</strain>
    </source>
</reference>
<accession>A0AB34KFB5</accession>
<dbReference type="Proteomes" id="UP000803884">
    <property type="component" value="Unassembled WGS sequence"/>
</dbReference>
<evidence type="ECO:0000313" key="3">
    <source>
        <dbReference type="Proteomes" id="UP000803884"/>
    </source>
</evidence>
<comment type="caution">
    <text evidence="2">The sequence shown here is derived from an EMBL/GenBank/DDBJ whole genome shotgun (WGS) entry which is preliminary data.</text>
</comment>
<dbReference type="RefSeq" id="XP_069225728.1">
    <property type="nucleotide sequence ID" value="XM_069377169.1"/>
</dbReference>
<feature type="region of interest" description="Disordered" evidence="1">
    <location>
        <begin position="108"/>
        <end position="134"/>
    </location>
</feature>
<organism evidence="2 3">
    <name type="scientific">Cladosporium halotolerans</name>
    <dbReference type="NCBI Taxonomy" id="1052096"/>
    <lineage>
        <taxon>Eukaryota</taxon>
        <taxon>Fungi</taxon>
        <taxon>Dikarya</taxon>
        <taxon>Ascomycota</taxon>
        <taxon>Pezizomycotina</taxon>
        <taxon>Dothideomycetes</taxon>
        <taxon>Dothideomycetidae</taxon>
        <taxon>Cladosporiales</taxon>
        <taxon>Cladosporiaceae</taxon>
        <taxon>Cladosporium</taxon>
    </lineage>
</organism>
<dbReference type="GeneID" id="96010007"/>
<name>A0AB34KFB5_9PEZI</name>
<dbReference type="AlphaFoldDB" id="A0AB34KFB5"/>
<keyword evidence="3" id="KW-1185">Reference proteome</keyword>
<evidence type="ECO:0000256" key="1">
    <source>
        <dbReference type="SAM" id="MobiDB-lite"/>
    </source>
</evidence>
<gene>
    <name evidence="2" type="ORF">WHR41_08565</name>
</gene>
<evidence type="ECO:0000313" key="2">
    <source>
        <dbReference type="EMBL" id="KAL1582621.1"/>
    </source>
</evidence>
<feature type="compositionally biased region" description="Polar residues" evidence="1">
    <location>
        <begin position="17"/>
        <end position="34"/>
    </location>
</feature>
<protein>
    <submittedName>
        <fullName evidence="2">Uncharacterized protein</fullName>
    </submittedName>
</protein>
<feature type="compositionally biased region" description="Polar residues" evidence="1">
    <location>
        <begin position="114"/>
        <end position="123"/>
    </location>
</feature>
<feature type="region of interest" description="Disordered" evidence="1">
    <location>
        <begin position="1"/>
        <end position="53"/>
    </location>
</feature>